<dbReference type="EMBL" id="NPIB01000041">
    <property type="protein sequence ID" value="PLC56092.1"/>
    <property type="molecule type" value="Genomic_DNA"/>
</dbReference>
<organism evidence="1 2">
    <name type="scientific">Photobacterium carnosum</name>
    <dbReference type="NCBI Taxonomy" id="2023717"/>
    <lineage>
        <taxon>Bacteria</taxon>
        <taxon>Pseudomonadati</taxon>
        <taxon>Pseudomonadota</taxon>
        <taxon>Gammaproteobacteria</taxon>
        <taxon>Vibrionales</taxon>
        <taxon>Vibrionaceae</taxon>
        <taxon>Photobacterium</taxon>
    </lineage>
</organism>
<sequence>MDISEFISKTYGDERDAEAAFLQDNEQIARTLNARKALLFRWKKQGYRVNLSTGDIYLPTVVINTVNA</sequence>
<keyword evidence="2" id="KW-1185">Reference proteome</keyword>
<accession>A0A2N4UM55</accession>
<protein>
    <submittedName>
        <fullName evidence="1">Uncharacterized protein</fullName>
    </submittedName>
</protein>
<gene>
    <name evidence="1" type="ORF">CIK00_20340</name>
</gene>
<evidence type="ECO:0000313" key="2">
    <source>
        <dbReference type="Proteomes" id="UP000234420"/>
    </source>
</evidence>
<comment type="caution">
    <text evidence="1">The sequence shown here is derived from an EMBL/GenBank/DDBJ whole genome shotgun (WGS) entry which is preliminary data.</text>
</comment>
<name>A0A2N4UM55_9GAMM</name>
<proteinExistence type="predicted"/>
<reference evidence="1 2" key="1">
    <citation type="journal article" date="2018" name="Syst. Appl. Microbiol.">
        <title>Photobacterium carnosum sp. nov., isolated from spoiled modified atmosphere packaged poultry meat.</title>
        <authorList>
            <person name="Hilgarth M."/>
            <person name="Fuertes S."/>
            <person name="Ehrmann M."/>
            <person name="Vogel R.F."/>
        </authorList>
    </citation>
    <scope>NUCLEOTIDE SEQUENCE [LARGE SCALE GENOMIC DNA]</scope>
    <source>
        <strain evidence="1 2">TMW 2.2021</strain>
    </source>
</reference>
<dbReference type="RefSeq" id="WP_065208688.1">
    <property type="nucleotide sequence ID" value="NZ_JABJXE010000011.1"/>
</dbReference>
<dbReference type="Proteomes" id="UP000234420">
    <property type="component" value="Unassembled WGS sequence"/>
</dbReference>
<dbReference type="AlphaFoldDB" id="A0A2N4UM55"/>
<evidence type="ECO:0000313" key="1">
    <source>
        <dbReference type="EMBL" id="PLC56092.1"/>
    </source>
</evidence>